<dbReference type="CDD" id="cd00431">
    <property type="entry name" value="cysteine_hydrolases"/>
    <property type="match status" value="1"/>
</dbReference>
<dbReference type="SUPFAM" id="SSF52499">
    <property type="entry name" value="Isochorismatase-like hydrolases"/>
    <property type="match status" value="1"/>
</dbReference>
<sequence length="178" mass="20062">MEAYFFGQRKSIPPDFAEWLNPRVTAAVSIDMHRGHLDESPDCPCPAPRGREIVEPINAFHRICRRQGVPVIHVKTVLRASGVDDTKGYRSAWRLTFPMTAGPIPNADAHGLQGTRWTEFVTEVLLDDHVVDSKKRLSIFYPTDLDFLLRNLRRRTVVLTGGFTDCCVLNAAFDAANR</sequence>
<evidence type="ECO:0000256" key="1">
    <source>
        <dbReference type="ARBA" id="ARBA00022801"/>
    </source>
</evidence>
<dbReference type="Gene3D" id="3.40.50.850">
    <property type="entry name" value="Isochorismatase-like"/>
    <property type="match status" value="1"/>
</dbReference>
<dbReference type="GO" id="GO:0016787">
    <property type="term" value="F:hydrolase activity"/>
    <property type="evidence" value="ECO:0007669"/>
    <property type="project" value="UniProtKB-KW"/>
</dbReference>
<dbReference type="Proteomes" id="UP000318661">
    <property type="component" value="Unassembled WGS sequence"/>
</dbReference>
<evidence type="ECO:0000313" key="4">
    <source>
        <dbReference type="Proteomes" id="UP000318661"/>
    </source>
</evidence>
<reference evidence="3 4" key="1">
    <citation type="journal article" date="2019" name="Nat. Microbiol.">
        <title>Mediterranean grassland soil C-N compound turnover is dependent on rainfall and depth, and is mediated by genomically divergent microorganisms.</title>
        <authorList>
            <person name="Diamond S."/>
            <person name="Andeer P.F."/>
            <person name="Li Z."/>
            <person name="Crits-Christoph A."/>
            <person name="Burstein D."/>
            <person name="Anantharaman K."/>
            <person name="Lane K.R."/>
            <person name="Thomas B.C."/>
            <person name="Pan C."/>
            <person name="Northen T.R."/>
            <person name="Banfield J.F."/>
        </authorList>
    </citation>
    <scope>NUCLEOTIDE SEQUENCE [LARGE SCALE GENOMIC DNA]</scope>
    <source>
        <strain evidence="3">NP_2</strain>
    </source>
</reference>
<evidence type="ECO:0000259" key="2">
    <source>
        <dbReference type="Pfam" id="PF00857"/>
    </source>
</evidence>
<dbReference type="InterPro" id="IPR000868">
    <property type="entry name" value="Isochorismatase-like_dom"/>
</dbReference>
<name>A0A537LJU6_9BACT</name>
<keyword evidence="1 3" id="KW-0378">Hydrolase</keyword>
<gene>
    <name evidence="3" type="ORF">E6G99_04725</name>
</gene>
<feature type="domain" description="Isochorismatase-like" evidence="2">
    <location>
        <begin position="25"/>
        <end position="178"/>
    </location>
</feature>
<organism evidence="3 4">
    <name type="scientific">Candidatus Segetimicrobium genomatis</name>
    <dbReference type="NCBI Taxonomy" id="2569760"/>
    <lineage>
        <taxon>Bacteria</taxon>
        <taxon>Bacillati</taxon>
        <taxon>Candidatus Sysuimicrobiota</taxon>
        <taxon>Candidatus Sysuimicrobiia</taxon>
        <taxon>Candidatus Sysuimicrobiales</taxon>
        <taxon>Candidatus Segetimicrobiaceae</taxon>
        <taxon>Candidatus Segetimicrobium</taxon>
    </lineage>
</organism>
<feature type="non-terminal residue" evidence="3">
    <location>
        <position position="178"/>
    </location>
</feature>
<comment type="caution">
    <text evidence="3">The sequence shown here is derived from an EMBL/GenBank/DDBJ whole genome shotgun (WGS) entry which is preliminary data.</text>
</comment>
<evidence type="ECO:0000313" key="3">
    <source>
        <dbReference type="EMBL" id="TMJ08294.1"/>
    </source>
</evidence>
<dbReference type="PANTHER" id="PTHR43540:SF6">
    <property type="entry name" value="ISOCHORISMATASE-LIKE DOMAIN-CONTAINING PROTEIN"/>
    <property type="match status" value="1"/>
</dbReference>
<dbReference type="InterPro" id="IPR036380">
    <property type="entry name" value="Isochorismatase-like_sf"/>
</dbReference>
<accession>A0A537LJU6</accession>
<dbReference type="PANTHER" id="PTHR43540">
    <property type="entry name" value="PEROXYUREIDOACRYLATE/UREIDOACRYLATE AMIDOHYDROLASE-RELATED"/>
    <property type="match status" value="1"/>
</dbReference>
<dbReference type="InterPro" id="IPR050272">
    <property type="entry name" value="Isochorismatase-like_hydrls"/>
</dbReference>
<dbReference type="Pfam" id="PF00857">
    <property type="entry name" value="Isochorismatase"/>
    <property type="match status" value="1"/>
</dbReference>
<proteinExistence type="predicted"/>
<dbReference type="EMBL" id="VBAJ01000112">
    <property type="protein sequence ID" value="TMJ08294.1"/>
    <property type="molecule type" value="Genomic_DNA"/>
</dbReference>
<protein>
    <submittedName>
        <fullName evidence="3">Cysteine hydrolase</fullName>
    </submittedName>
</protein>
<dbReference type="AlphaFoldDB" id="A0A537LJU6"/>